<dbReference type="Pfam" id="PF07654">
    <property type="entry name" value="C1-set"/>
    <property type="match status" value="1"/>
</dbReference>
<organism evidence="3 4">
    <name type="scientific">Dicentrarchus labrax</name>
    <name type="common">European seabass</name>
    <name type="synonym">Morone labrax</name>
    <dbReference type="NCBI Taxonomy" id="13489"/>
    <lineage>
        <taxon>Eukaryota</taxon>
        <taxon>Metazoa</taxon>
        <taxon>Chordata</taxon>
        <taxon>Craniata</taxon>
        <taxon>Vertebrata</taxon>
        <taxon>Euteleostomi</taxon>
        <taxon>Actinopterygii</taxon>
        <taxon>Neopterygii</taxon>
        <taxon>Teleostei</taxon>
        <taxon>Neoteleostei</taxon>
        <taxon>Acanthomorphata</taxon>
        <taxon>Eupercaria</taxon>
        <taxon>Moronidae</taxon>
        <taxon>Dicentrarchus</taxon>
    </lineage>
</organism>
<dbReference type="Proteomes" id="UP000694389">
    <property type="component" value="Unassembled WGS sequence"/>
</dbReference>
<evidence type="ECO:0000256" key="1">
    <source>
        <dbReference type="ARBA" id="ARBA00023319"/>
    </source>
</evidence>
<dbReference type="AlphaFoldDB" id="A0A8C4EZ83"/>
<dbReference type="PANTHER" id="PTHR23411">
    <property type="entry name" value="TAPASIN"/>
    <property type="match status" value="1"/>
</dbReference>
<dbReference type="GeneTree" id="ENSGT00940000164625"/>
<dbReference type="InterPro" id="IPR050380">
    <property type="entry name" value="Immune_Resp_Modulators"/>
</dbReference>
<dbReference type="InterPro" id="IPR013106">
    <property type="entry name" value="Ig_V-set"/>
</dbReference>
<dbReference type="SUPFAM" id="SSF48726">
    <property type="entry name" value="Immunoglobulin"/>
    <property type="match status" value="2"/>
</dbReference>
<reference evidence="3" key="1">
    <citation type="submission" date="2025-08" db="UniProtKB">
        <authorList>
            <consortium name="Ensembl"/>
        </authorList>
    </citation>
    <scope>IDENTIFICATION</scope>
</reference>
<keyword evidence="1" id="KW-0393">Immunoglobulin domain</keyword>
<dbReference type="PROSITE" id="PS50835">
    <property type="entry name" value="IG_LIKE"/>
    <property type="match status" value="1"/>
</dbReference>
<feature type="domain" description="Ig-like" evidence="2">
    <location>
        <begin position="130"/>
        <end position="233"/>
    </location>
</feature>
<dbReference type="InterPro" id="IPR013783">
    <property type="entry name" value="Ig-like_fold"/>
</dbReference>
<dbReference type="CDD" id="cd05769">
    <property type="entry name" value="IgC1_TCR_beta"/>
    <property type="match status" value="1"/>
</dbReference>
<evidence type="ECO:0000259" key="2">
    <source>
        <dbReference type="PROSITE" id="PS50835"/>
    </source>
</evidence>
<sequence>ADPLSFVRQSTSDLIKQPGDKVQIFCSHDKTDYRTMLWYQRSPGDTAMKLIGYLNYKNVKMEEPYNVDFNITGDLGGNTAKNGSLIVNFLRPSHSAVYYLFLHCDSVTEAYFGKGTKLTVLEKDKEITEPTVEVLRPSPTECRNEQRNKTLVCVATGFYPDHVSISWQISGVGVTKGVATDEAAQWMPGKTFYQITSRLKVSEEDWYNPKNQFNCTVNFYNGNDTVPYTDSIRGEGIPVNDISQLI</sequence>
<dbReference type="Gene3D" id="2.60.40.10">
    <property type="entry name" value="Immunoglobulins"/>
    <property type="match status" value="2"/>
</dbReference>
<dbReference type="InterPro" id="IPR036179">
    <property type="entry name" value="Ig-like_dom_sf"/>
</dbReference>
<dbReference type="Ensembl" id="ENSDLAT00005025504.2">
    <property type="protein sequence ID" value="ENSDLAP00005023841.2"/>
    <property type="gene ID" value="ENSDLAG00005010913.2"/>
</dbReference>
<evidence type="ECO:0000313" key="4">
    <source>
        <dbReference type="Proteomes" id="UP000694389"/>
    </source>
</evidence>
<protein>
    <recommendedName>
        <fullName evidence="2">Ig-like domain-containing protein</fullName>
    </recommendedName>
</protein>
<accession>A0A8C4EZ83</accession>
<name>A0A8C4EZ83_DICLA</name>
<reference evidence="3" key="2">
    <citation type="submission" date="2025-09" db="UniProtKB">
        <authorList>
            <consortium name="Ensembl"/>
        </authorList>
    </citation>
    <scope>IDENTIFICATION</scope>
</reference>
<keyword evidence="4" id="KW-1185">Reference proteome</keyword>
<evidence type="ECO:0000313" key="3">
    <source>
        <dbReference type="Ensembl" id="ENSDLAP00005023841.2"/>
    </source>
</evidence>
<dbReference type="InterPro" id="IPR007110">
    <property type="entry name" value="Ig-like_dom"/>
</dbReference>
<dbReference type="InterPro" id="IPR003597">
    <property type="entry name" value="Ig_C1-set"/>
</dbReference>
<dbReference type="Pfam" id="PF07686">
    <property type="entry name" value="V-set"/>
    <property type="match status" value="1"/>
</dbReference>
<dbReference type="SMART" id="SM00407">
    <property type="entry name" value="IGc1"/>
    <property type="match status" value="1"/>
</dbReference>
<proteinExistence type="predicted"/>